<feature type="compositionally biased region" description="Polar residues" evidence="2">
    <location>
        <begin position="585"/>
        <end position="618"/>
    </location>
</feature>
<feature type="compositionally biased region" description="Gly residues" evidence="2">
    <location>
        <begin position="1327"/>
        <end position="1341"/>
    </location>
</feature>
<feature type="region of interest" description="Disordered" evidence="2">
    <location>
        <begin position="2959"/>
        <end position="2990"/>
    </location>
</feature>
<feature type="compositionally biased region" description="Basic and acidic residues" evidence="2">
    <location>
        <begin position="2976"/>
        <end position="2990"/>
    </location>
</feature>
<feature type="domain" description="Integrase catalytic" evidence="3">
    <location>
        <begin position="2479"/>
        <end position="2651"/>
    </location>
</feature>
<feature type="region of interest" description="Disordered" evidence="2">
    <location>
        <begin position="1478"/>
        <end position="1504"/>
    </location>
</feature>
<keyword evidence="5" id="KW-1185">Reference proteome</keyword>
<dbReference type="InterPro" id="IPR013103">
    <property type="entry name" value="RVT_2"/>
</dbReference>
<feature type="compositionally biased region" description="Polar residues" evidence="2">
    <location>
        <begin position="1709"/>
        <end position="1718"/>
    </location>
</feature>
<feature type="region of interest" description="Disordered" evidence="2">
    <location>
        <begin position="718"/>
        <end position="765"/>
    </location>
</feature>
<feature type="region of interest" description="Disordered" evidence="2">
    <location>
        <begin position="50"/>
        <end position="86"/>
    </location>
</feature>
<evidence type="ECO:0000256" key="1">
    <source>
        <dbReference type="SAM" id="Coils"/>
    </source>
</evidence>
<proteinExistence type="predicted"/>
<comment type="caution">
    <text evidence="4">The sequence shown here is derived from an EMBL/GenBank/DDBJ whole genome shotgun (WGS) entry which is preliminary data.</text>
</comment>
<feature type="compositionally biased region" description="Acidic residues" evidence="2">
    <location>
        <begin position="1361"/>
        <end position="1415"/>
    </location>
</feature>
<keyword evidence="1" id="KW-0175">Coiled coil</keyword>
<feature type="compositionally biased region" description="Acidic residues" evidence="2">
    <location>
        <begin position="750"/>
        <end position="765"/>
    </location>
</feature>
<feature type="compositionally biased region" description="Basic and acidic residues" evidence="2">
    <location>
        <begin position="1967"/>
        <end position="1977"/>
    </location>
</feature>
<feature type="coiled-coil region" evidence="1">
    <location>
        <begin position="357"/>
        <end position="384"/>
    </location>
</feature>
<feature type="compositionally biased region" description="Basic and acidic residues" evidence="2">
    <location>
        <begin position="650"/>
        <end position="661"/>
    </location>
</feature>
<dbReference type="Proteomes" id="UP001642464">
    <property type="component" value="Unassembled WGS sequence"/>
</dbReference>
<dbReference type="InterPro" id="IPR036397">
    <property type="entry name" value="RNaseH_sf"/>
</dbReference>
<feature type="region of interest" description="Disordered" evidence="2">
    <location>
        <begin position="1709"/>
        <end position="1843"/>
    </location>
</feature>
<reference evidence="4 5" key="1">
    <citation type="submission" date="2024-02" db="EMBL/GenBank/DDBJ databases">
        <authorList>
            <person name="Chen Y."/>
            <person name="Shah S."/>
            <person name="Dougan E. K."/>
            <person name="Thang M."/>
            <person name="Chan C."/>
        </authorList>
    </citation>
    <scope>NUCLEOTIDE SEQUENCE [LARGE SCALE GENOMIC DNA]</scope>
</reference>
<feature type="compositionally biased region" description="Basic and acidic residues" evidence="2">
    <location>
        <begin position="970"/>
        <end position="986"/>
    </location>
</feature>
<feature type="region of interest" description="Disordered" evidence="2">
    <location>
        <begin position="1085"/>
        <end position="1127"/>
    </location>
</feature>
<evidence type="ECO:0000313" key="4">
    <source>
        <dbReference type="EMBL" id="CAK9009518.1"/>
    </source>
</evidence>
<dbReference type="Pfam" id="PF07727">
    <property type="entry name" value="RVT_2"/>
    <property type="match status" value="1"/>
</dbReference>
<organism evidence="4 5">
    <name type="scientific">Durusdinium trenchii</name>
    <dbReference type="NCBI Taxonomy" id="1381693"/>
    <lineage>
        <taxon>Eukaryota</taxon>
        <taxon>Sar</taxon>
        <taxon>Alveolata</taxon>
        <taxon>Dinophyceae</taxon>
        <taxon>Suessiales</taxon>
        <taxon>Symbiodiniaceae</taxon>
        <taxon>Durusdinium</taxon>
    </lineage>
</organism>
<feature type="compositionally biased region" description="Basic and acidic residues" evidence="2">
    <location>
        <begin position="629"/>
        <end position="641"/>
    </location>
</feature>
<feature type="compositionally biased region" description="Polar residues" evidence="2">
    <location>
        <begin position="1751"/>
        <end position="1762"/>
    </location>
</feature>
<feature type="region of interest" description="Disordered" evidence="2">
    <location>
        <begin position="938"/>
        <end position="1006"/>
    </location>
</feature>
<feature type="compositionally biased region" description="Basic and acidic residues" evidence="2">
    <location>
        <begin position="718"/>
        <end position="749"/>
    </location>
</feature>
<feature type="compositionally biased region" description="Low complexity" evidence="2">
    <location>
        <begin position="567"/>
        <end position="576"/>
    </location>
</feature>
<feature type="region of interest" description="Disordered" evidence="2">
    <location>
        <begin position="1911"/>
        <end position="2001"/>
    </location>
</feature>
<sequence length="3573" mass="396371">MAFPYNPDHRGYSDLESLLRGDFDAGALKLELGGELPPKPKVTWDVQTGHRSLKPAPEPQVRQVPEPVQPVPLRESPVDENTVGKPGYKFSLRGIDPFATRRLAPGEFYAPFRRPAEAPRAKGHASQLLANVNSMADEHKATIDHIMQQCDKVSRMMLLATANALRKSNAASERPMPKMTVRSHIKKELGRLAGLDEVHRLLDAQELDRPENDDILLYCSPEERQTKLQMEDFFLSSVKTFLKNERRHDFDLERVQKRLTLHSKDAEGVLNFAGHEDNGRGAARWIKNTEAVAMGALNKYETGQHKIFSDFAEKLKDTTDYMNKRMGSTGISMGSTGVSFAAPDTTVFLQPEERDMLQSLEMQKKQKEKTVWELKKQLDELIATRKNMDEVAPVSSGNTEAKMGTDQRSRHAESLDEMDEALTSLEEECLGAKKAAEAAGPQLARMVEFMATGQKNLRKLFGDLKITERKQEEARQRLQDLVLPESRQLVYEMAVELLDTTILPVQSSSSAVPASSESHKPDGTTSHLVAASKEASTQHLLAAARRRQQLRQAKEDIEAELERRRQAVTATQAARDAAQEPEKPLQNTGRNLQPSSLPASSTSGNVSELTQLAVQSTSEKLEEEQPTSPKKENQTRSKELGEFAEEAADAVDHDQDSKEEALTALERQVNMLEDSAHIRPASKNSHQGDERSDVSVPPGVPHEPSELEIEIVAHQDHGEHEGHATRHPGRNSEHHNSGALERRRPHELNSDDSETETDDVQQDDDADAFRRTKMAKAMMKLNMTSDIRKAAQDVREEARKAALEISQQPIETPKLSVAEYAINLAKAADVPLEEAERLVEMMRLLSMLSERFLPFVYQTLLDMLSLPLGDQQLALKMLSLGHVDAASPMRSKGDGAKSLGIASLLATQILAMKEEAGLWDECNLQNAFLQNLEKDQDTERHGDLEVPEVPEDDDHGKFQRVARGAQPSIREQKRQADQADMPHAEEPNVTLRPEDGSSSSSGRLEHLHRPLRRLNLAGDDAVVIEAEMTLNQMMVTKAMRPRIMGRRRLPQGEGQANNPPVGNENQDPAAAFLHALQRLLDDRRPEAQQRPNAQRSNSSSSDQSWTSLKGMQPGVKYRGGAPPQPPAWHYTSGDVRAFERFEKKVNVWALQAKHYMSSAEAGLALYTSLRGDAEAELEFCDIEKVYSKDGVQYVLDQLRGPFQEKPVYIKRQFLFEYEQIARYANESLRSYTNRSRRCEASLRSVGIDVSLTYDQESRGSRLLDRAKLAPEAQRLVLVGTGQRLDYDSIKSALLMQYPEHRAPPPLFVHGQQQFRPAGKGHGHGKGGGKPFGQSQQGGQGFGQARKGSGKFTKRVLQTTTEGDDAPDPEDDAGGDDLGVIEEENPDIEPEETFEDQDDLPPDDQTAEPEGQEEVDNLTQVLTVTAKKLAAITLGRKWTGQPSKSVAERKRTSCCAVCGEMGHWSGDPECRGAPDGASFAKGGKGKNSSKGNGKSSKGSSSSFSGSKKVLTVSYGNGVDHETEYLPDDEPSNTQFVLMNHVIQPCLIAATEAKGFMVIDTACQRSCCGFDWYKEHAQLLRSSFHLHPYELTREEIFQFGSGAPVTANTLAMLPSAFEGAHCLVLGTFVLDAVIPFLGSLSMLNKLGAIIDLTRREVFFSKLDCVVPLATVGRHLAVNITKFPSRPDRLRVWAKITSCGLHDPEVNLPPSSVQVAQASTSDESEPPLGLLYAPRRPEACGSMAPFGEPPPPDGSTSVDDTSHGFSPQPPRGQGRLRDRDQGQQVAFGSFLKGKGSAKDQEQASDKQCGRSQGVSPKADGKLQPPDLQTPRQPPRQLRNVPNVSGTMEVGGRRLETAWWLIQLLATAAIFLDHNGWEHQATSNVLGPDHGSVLHGSSTSSSSVVADALSAAGTTIRGPHADNGSWKPFHPDGRGQQGRMASSSTSSNDGGLAPSSSIFNDIISGRPWTQEGRRDAGRGPEYEGQAHVPMGARSRGTSGDCHPLGWEPLAPGRRKRLIGGINKEVHILEIEKGAINNLPGDVEKNFKIDLMELFAGIALPTRLARQYGLSALQPFDKNDGYDLSNRSAQQIVKFAQDTFKPLLLLVGFPCTLQCIMNENLNYSQRLEELWELRELQRPLLEWVVARLRQQLREGRLIALENPLRSRLWSEPSVTNMISDFGLMLVKCDAGYFGAVDPRGNKIIKTYQFATNSPYIAQALGHQLTAEERAQCTPLEGIAVTKSQEYPIKMVRALLQALRKEAKQWSPNRFDPAPVEVFFAQPSDDEPTWRAILNEVEQIFRRGAARSLVLQPGHDLYDKIAALVPWELSRIQVAAKPMTRRQPRDLPHTHRGSILLFNDEVVEIEVEDMLVNQFPKRRFEKPVRVAVFFFGFATEDQPKPQQERDREPAVHLPVPGLSTDVAFPNAPATLPMSVRASLARLHIGAGHPHKKEMICLLAAHGSINSSVMTALEHMKCGTCERNARPTQPHAAAVPQFTGQFAERVQADMFYTRDLSGGNHPVLGAVDMATNLQQAIRLVSINAQHVWDSFRAMWFAPFGYPLILEVDAGTPFQGVFKEHALAAGIHIIVVPPEAHWRIGAVERRNAVLRTIVDKLVDNHGVTNAEGVDFVLVAAVQAINSTVATKGRSPYQAAFGKLPRFPGDLFGDPHALTVGDRYLLAEQLRVQAMHAINEMRASQTIRRALLRKTPPSKHEAQQILPGALAAYWRWSKKASGRKRGGYALGRLVQHDASSNTAWLQTGGTLVQVTYEQLRPAFGLEGWVPSDEDIKCLKDARTRLIDGLWQDERGPGPPDDEPMAPVLAPQTPGGPPDLVPPLTDIDMPPPAPEAQALRLPLAGEVEPLPVPASQLTGERTTHPIVDGQPDQPITDNWLNSTAPQQDLGKWWIGTTQFTKGNAPTQATLIASMEDGEPVLFTPPPQDWDGRPITNEHMPVPTPSWVYRTKAAEADKDDDILESSSNDESTGKEPKMTRQQRKAMDREIPWRVIVQGDPKVLQLYIEANKKEYKSWMQWNGVVPVEPKEAKEILSHPQLKKRVIPSRNAYRDKNRGAGLTINDIIAKCRTVILGHFDPDLASMSRASPTPTKLAESILLQIACSGMNRLVENTTMLWHLWAGDVKTAFLQGVPEQRSERLWMRPPRDGIQAAAQTFPHDLYLIQGNLYGFSSAPKTWSTHVCKTLLGLRMVQHRYDRMMFLKRDQAGLLQVILIVHVDDFLVAHREDYDLEEIKAAFTWGSQTALNPDNEIVFRGKEIRMAKKGSVTTLQVTQKAFIKEIDDAPTIKKKEHTSLTPSEWQEFRSVTGSLQWLAGQTRPDAAAITSLSNKGRETTTKELSELYEFIKVVKLTESLGLSYYPVPWNRATTIVGYSDSSWANAPGHKSQMGVLVMVTSPECTQKKCPASVLDWKSTRSPRVTRSTLASEANAMDERADRCVFTNYFMTHLLWPEVANDQLKMSHLQATDCRSLYDAVISPAPSLTEKRTIVTVMSIQDYLKEEQVRWVPTDAMWADALTKVDVTLIERFQRWLAAPFVQLVAIENRKHSSVNFSLTEAFGALRTGMFDGH</sequence>
<dbReference type="PROSITE" id="PS50994">
    <property type="entry name" value="INTEGRASE"/>
    <property type="match status" value="1"/>
</dbReference>
<accession>A0ABP0J5E4</accession>
<feature type="compositionally biased region" description="Basic and acidic residues" evidence="2">
    <location>
        <begin position="1793"/>
        <end position="1805"/>
    </location>
</feature>
<feature type="region of interest" description="Disordered" evidence="2">
    <location>
        <begin position="1303"/>
        <end position="1415"/>
    </location>
</feature>
<evidence type="ECO:0000256" key="2">
    <source>
        <dbReference type="SAM" id="MobiDB-lite"/>
    </source>
</evidence>
<protein>
    <submittedName>
        <fullName evidence="4">Retrovirus-related Pol polyprotein from transposon RE1 (Retro element 1) (AtRE1)</fullName>
    </submittedName>
</protein>
<feature type="compositionally biased region" description="Polar residues" evidence="2">
    <location>
        <begin position="1935"/>
        <end position="1955"/>
    </location>
</feature>
<gene>
    <name evidence="4" type="ORF">SCF082_LOCUS10313</name>
</gene>
<feature type="compositionally biased region" description="Low complexity" evidence="2">
    <location>
        <begin position="1096"/>
        <end position="1107"/>
    </location>
</feature>
<dbReference type="InterPro" id="IPR012337">
    <property type="entry name" value="RNaseH-like_sf"/>
</dbReference>
<name>A0ABP0J5E4_9DINO</name>
<dbReference type="InterPro" id="IPR001584">
    <property type="entry name" value="Integrase_cat-core"/>
</dbReference>
<dbReference type="SUPFAM" id="SSF53098">
    <property type="entry name" value="Ribonuclease H-like"/>
    <property type="match status" value="1"/>
</dbReference>
<dbReference type="Gene3D" id="3.30.420.10">
    <property type="entry name" value="Ribonuclease H-like superfamily/Ribonuclease H"/>
    <property type="match status" value="1"/>
</dbReference>
<evidence type="ECO:0000313" key="5">
    <source>
        <dbReference type="Proteomes" id="UP001642464"/>
    </source>
</evidence>
<evidence type="ECO:0000259" key="3">
    <source>
        <dbReference type="PROSITE" id="PS50994"/>
    </source>
</evidence>
<dbReference type="EMBL" id="CAXAMM010006014">
    <property type="protein sequence ID" value="CAK9009518.1"/>
    <property type="molecule type" value="Genomic_DNA"/>
</dbReference>
<feature type="region of interest" description="Disordered" evidence="2">
    <location>
        <begin position="562"/>
        <end position="703"/>
    </location>
</feature>
<feature type="coiled-coil region" evidence="1">
    <location>
        <begin position="408"/>
        <end position="477"/>
    </location>
</feature>
<feature type="region of interest" description="Disordered" evidence="2">
    <location>
        <begin position="2930"/>
        <end position="2949"/>
    </location>
</feature>